<dbReference type="Proteomes" id="UP001626593">
    <property type="component" value="Chromosome"/>
</dbReference>
<dbReference type="InterPro" id="IPR029060">
    <property type="entry name" value="PIN-like_dom_sf"/>
</dbReference>
<dbReference type="RefSeq" id="WP_211167144.1">
    <property type="nucleotide sequence ID" value="NZ_CAWPLS010000209.1"/>
</dbReference>
<reference evidence="2 3" key="1">
    <citation type="submission" date="2023-12" db="EMBL/GenBank/DDBJ databases">
        <title>A. evansii MAY27, complete genome.</title>
        <authorList>
            <person name="Wang Y."/>
        </authorList>
    </citation>
    <scope>NUCLEOTIDE SEQUENCE [LARGE SCALE GENOMIC DNA]</scope>
    <source>
        <strain evidence="2 3">MAY27</strain>
    </source>
</reference>
<evidence type="ECO:0000259" key="1">
    <source>
        <dbReference type="Pfam" id="PF13470"/>
    </source>
</evidence>
<protein>
    <submittedName>
        <fullName evidence="2">Toxin-antitoxin system toxin component, PIN family</fullName>
    </submittedName>
</protein>
<dbReference type="InterPro" id="IPR002850">
    <property type="entry name" value="PIN_toxin-like"/>
</dbReference>
<proteinExistence type="predicted"/>
<gene>
    <name evidence="2" type="ORF">U5817_02320</name>
</gene>
<dbReference type="SUPFAM" id="SSF88723">
    <property type="entry name" value="PIN domain-like"/>
    <property type="match status" value="1"/>
</dbReference>
<sequence>MIFTLPHPSALRLVLDTNTVMALWAFEDPKLASLRALIEGGAPRLLANALTLEELRRVLAYRQFAIAPERQDAILAAYRSRVAVMSAPEAADVPALPACRDADDQKFLELARDSGATHLVSRDKLLLKLNRHRLVRPLFAILTPEALDSSLTAAADSASPSGG</sequence>
<accession>A0ABZ1AM31</accession>
<feature type="domain" description="PIN" evidence="1">
    <location>
        <begin position="12"/>
        <end position="124"/>
    </location>
</feature>
<dbReference type="EMBL" id="CP141259">
    <property type="protein sequence ID" value="WRL46908.1"/>
    <property type="molecule type" value="Genomic_DNA"/>
</dbReference>
<dbReference type="PANTHER" id="PTHR34610">
    <property type="entry name" value="SSL7007 PROTEIN"/>
    <property type="match status" value="1"/>
</dbReference>
<dbReference type="InterPro" id="IPR002716">
    <property type="entry name" value="PIN_dom"/>
</dbReference>
<evidence type="ECO:0000313" key="3">
    <source>
        <dbReference type="Proteomes" id="UP001626593"/>
    </source>
</evidence>
<name>A0ABZ1AM31_AROEV</name>
<dbReference type="NCBIfam" id="TIGR00305">
    <property type="entry name" value="putative toxin-antitoxin system toxin component, PIN family"/>
    <property type="match status" value="1"/>
</dbReference>
<keyword evidence="3" id="KW-1185">Reference proteome</keyword>
<dbReference type="PANTHER" id="PTHR34610:SF3">
    <property type="entry name" value="SSL7007 PROTEIN"/>
    <property type="match status" value="1"/>
</dbReference>
<evidence type="ECO:0000313" key="2">
    <source>
        <dbReference type="EMBL" id="WRL46908.1"/>
    </source>
</evidence>
<dbReference type="Pfam" id="PF13470">
    <property type="entry name" value="PIN_3"/>
    <property type="match status" value="1"/>
</dbReference>
<organism evidence="2 3">
    <name type="scientific">Aromatoleum evansii</name>
    <name type="common">Azoarcus evansii</name>
    <dbReference type="NCBI Taxonomy" id="59406"/>
    <lineage>
        <taxon>Bacteria</taxon>
        <taxon>Pseudomonadati</taxon>
        <taxon>Pseudomonadota</taxon>
        <taxon>Betaproteobacteria</taxon>
        <taxon>Rhodocyclales</taxon>
        <taxon>Rhodocyclaceae</taxon>
        <taxon>Aromatoleum</taxon>
    </lineage>
</organism>